<evidence type="ECO:0000313" key="3">
    <source>
        <dbReference type="Proteomes" id="UP000266841"/>
    </source>
</evidence>
<feature type="compositionally biased region" description="Low complexity" evidence="1">
    <location>
        <begin position="127"/>
        <end position="137"/>
    </location>
</feature>
<organism evidence="2 3">
    <name type="scientific">Thalassiosira oceanica</name>
    <name type="common">Marine diatom</name>
    <dbReference type="NCBI Taxonomy" id="159749"/>
    <lineage>
        <taxon>Eukaryota</taxon>
        <taxon>Sar</taxon>
        <taxon>Stramenopiles</taxon>
        <taxon>Ochrophyta</taxon>
        <taxon>Bacillariophyta</taxon>
        <taxon>Coscinodiscophyceae</taxon>
        <taxon>Thalassiosirophycidae</taxon>
        <taxon>Thalassiosirales</taxon>
        <taxon>Thalassiosiraceae</taxon>
        <taxon>Thalassiosira</taxon>
    </lineage>
</organism>
<evidence type="ECO:0000256" key="1">
    <source>
        <dbReference type="SAM" id="MobiDB-lite"/>
    </source>
</evidence>
<reference evidence="2 3" key="1">
    <citation type="journal article" date="2012" name="Genome Biol.">
        <title>Genome and low-iron response of an oceanic diatom adapted to chronic iron limitation.</title>
        <authorList>
            <person name="Lommer M."/>
            <person name="Specht M."/>
            <person name="Roy A.S."/>
            <person name="Kraemer L."/>
            <person name="Andreson R."/>
            <person name="Gutowska M.A."/>
            <person name="Wolf J."/>
            <person name="Bergner S.V."/>
            <person name="Schilhabel M.B."/>
            <person name="Klostermeier U.C."/>
            <person name="Beiko R.G."/>
            <person name="Rosenstiel P."/>
            <person name="Hippler M."/>
            <person name="Laroche J."/>
        </authorList>
    </citation>
    <scope>NUCLEOTIDE SEQUENCE [LARGE SCALE GENOMIC DNA]</scope>
    <source>
        <strain evidence="2 3">CCMP1005</strain>
    </source>
</reference>
<gene>
    <name evidence="2" type="ORF">THAOC_08843</name>
</gene>
<dbReference type="EMBL" id="AGNL01009453">
    <property type="protein sequence ID" value="EJK69859.1"/>
    <property type="molecule type" value="Genomic_DNA"/>
</dbReference>
<accession>K0SY07</accession>
<dbReference type="Proteomes" id="UP000266841">
    <property type="component" value="Unassembled WGS sequence"/>
</dbReference>
<sequence length="137" mass="15374">MVAVGVEVGYEGWIMEWMVYMRFTCCNRGSRWRRARLAMFGGGRREAVLDKVRHHFKADVEGDSLGLLPDLPVRVLTKICMDLAAYEWQLSSTDEERERVDEQTEVGRTPLPAPQATANRNDDYGSTATAAAARPAP</sequence>
<evidence type="ECO:0000313" key="2">
    <source>
        <dbReference type="EMBL" id="EJK69859.1"/>
    </source>
</evidence>
<feature type="region of interest" description="Disordered" evidence="1">
    <location>
        <begin position="92"/>
        <end position="137"/>
    </location>
</feature>
<protein>
    <submittedName>
        <fullName evidence="2">Uncharacterized protein</fullName>
    </submittedName>
</protein>
<name>K0SY07_THAOC</name>
<proteinExistence type="predicted"/>
<dbReference type="AlphaFoldDB" id="K0SY07"/>
<keyword evidence="3" id="KW-1185">Reference proteome</keyword>
<comment type="caution">
    <text evidence="2">The sequence shown here is derived from an EMBL/GenBank/DDBJ whole genome shotgun (WGS) entry which is preliminary data.</text>
</comment>
<feature type="non-terminal residue" evidence="2">
    <location>
        <position position="137"/>
    </location>
</feature>